<comment type="caution">
    <text evidence="2">The sequence shown here is derived from an EMBL/GenBank/DDBJ whole genome shotgun (WGS) entry which is preliminary data.</text>
</comment>
<dbReference type="Proteomes" id="UP000801864">
    <property type="component" value="Unassembled WGS sequence"/>
</dbReference>
<keyword evidence="1" id="KW-0472">Membrane</keyword>
<protein>
    <submittedName>
        <fullName evidence="2">Uncharacterized protein</fullName>
    </submittedName>
</protein>
<accession>A0A9P4XA26</accession>
<evidence type="ECO:0000256" key="1">
    <source>
        <dbReference type="SAM" id="Phobius"/>
    </source>
</evidence>
<keyword evidence="3" id="KW-1185">Reference proteome</keyword>
<gene>
    <name evidence="2" type="ORF">CFAM422_009453</name>
</gene>
<keyword evidence="1" id="KW-0812">Transmembrane</keyword>
<evidence type="ECO:0000313" key="2">
    <source>
        <dbReference type="EMBL" id="KAF3066038.1"/>
    </source>
</evidence>
<feature type="transmembrane region" description="Helical" evidence="1">
    <location>
        <begin position="33"/>
        <end position="56"/>
    </location>
</feature>
<organism evidence="2 3">
    <name type="scientific">Trichoderma lentiforme</name>
    <dbReference type="NCBI Taxonomy" id="1567552"/>
    <lineage>
        <taxon>Eukaryota</taxon>
        <taxon>Fungi</taxon>
        <taxon>Dikarya</taxon>
        <taxon>Ascomycota</taxon>
        <taxon>Pezizomycotina</taxon>
        <taxon>Sordariomycetes</taxon>
        <taxon>Hypocreomycetidae</taxon>
        <taxon>Hypocreales</taxon>
        <taxon>Hypocreaceae</taxon>
        <taxon>Trichoderma</taxon>
    </lineage>
</organism>
<name>A0A9P4XA26_9HYPO</name>
<reference evidence="2 3" key="1">
    <citation type="submission" date="2018-06" db="EMBL/GenBank/DDBJ databases">
        <title>Genome analysis of cellulolytic fungus Trichoderma lentiforme CFAM-422.</title>
        <authorList>
            <person name="Steindorff A.S."/>
            <person name="Formighieri E.F."/>
            <person name="Midorikawa G.E.O."/>
            <person name="Tamietti M.S."/>
            <person name="Ramos E.Z."/>
            <person name="Silva A.S."/>
            <person name="Bon E.P.S."/>
            <person name="Mendes T.D."/>
            <person name="Damaso M.C.T."/>
            <person name="Favaro L.C.L."/>
        </authorList>
    </citation>
    <scope>NUCLEOTIDE SEQUENCE [LARGE SCALE GENOMIC DNA]</scope>
    <source>
        <strain evidence="2 3">CFAM-422</strain>
    </source>
</reference>
<sequence length="65" mass="7158">MNDPGSWQLLLAQVVQPSYGFGPASWAWRRRGLMVCFGMFYSLITKSGVVVASFAFNNVLSIADV</sequence>
<dbReference type="AlphaFoldDB" id="A0A9P4XA26"/>
<evidence type="ECO:0000313" key="3">
    <source>
        <dbReference type="Proteomes" id="UP000801864"/>
    </source>
</evidence>
<dbReference type="EMBL" id="QLNT01000017">
    <property type="protein sequence ID" value="KAF3066038.1"/>
    <property type="molecule type" value="Genomic_DNA"/>
</dbReference>
<proteinExistence type="predicted"/>
<keyword evidence="1" id="KW-1133">Transmembrane helix</keyword>